<dbReference type="SMART" id="SM00342">
    <property type="entry name" value="HTH_ARAC"/>
    <property type="match status" value="1"/>
</dbReference>
<dbReference type="PANTHER" id="PTHR43280:SF31">
    <property type="entry name" value="TRANSCRIPTIONAL REGULATORY PROTEIN"/>
    <property type="match status" value="1"/>
</dbReference>
<dbReference type="Pfam" id="PF12833">
    <property type="entry name" value="HTH_18"/>
    <property type="match status" value="1"/>
</dbReference>
<dbReference type="RefSeq" id="WP_311730487.1">
    <property type="nucleotide sequence ID" value="NZ_JAVRFD010000039.1"/>
</dbReference>
<keyword evidence="1" id="KW-0805">Transcription regulation</keyword>
<dbReference type="InterPro" id="IPR018060">
    <property type="entry name" value="HTH_AraC"/>
</dbReference>
<dbReference type="Proteomes" id="UP001180754">
    <property type="component" value="Unassembled WGS sequence"/>
</dbReference>
<comment type="caution">
    <text evidence="5">The sequence shown here is derived from an EMBL/GenBank/DDBJ whole genome shotgun (WGS) entry which is preliminary data.</text>
</comment>
<evidence type="ECO:0000256" key="2">
    <source>
        <dbReference type="ARBA" id="ARBA00023125"/>
    </source>
</evidence>
<dbReference type="PANTHER" id="PTHR43280">
    <property type="entry name" value="ARAC-FAMILY TRANSCRIPTIONAL REGULATOR"/>
    <property type="match status" value="1"/>
</dbReference>
<dbReference type="EMBL" id="JAVRFD010000039">
    <property type="protein sequence ID" value="MDT0549911.1"/>
    <property type="molecule type" value="Genomic_DNA"/>
</dbReference>
<dbReference type="PROSITE" id="PS01124">
    <property type="entry name" value="HTH_ARAC_FAMILY_2"/>
    <property type="match status" value="1"/>
</dbReference>
<dbReference type="Pfam" id="PF14525">
    <property type="entry name" value="AraC_binding_2"/>
    <property type="match status" value="1"/>
</dbReference>
<feature type="domain" description="HTH araC/xylS-type" evidence="4">
    <location>
        <begin position="169"/>
        <end position="271"/>
    </location>
</feature>
<evidence type="ECO:0000313" key="6">
    <source>
        <dbReference type="Proteomes" id="UP001180754"/>
    </source>
</evidence>
<evidence type="ECO:0000313" key="5">
    <source>
        <dbReference type="EMBL" id="MDT0549911.1"/>
    </source>
</evidence>
<keyword evidence="3" id="KW-0804">Transcription</keyword>
<dbReference type="Gene3D" id="1.10.10.60">
    <property type="entry name" value="Homeodomain-like"/>
    <property type="match status" value="1"/>
</dbReference>
<keyword evidence="2" id="KW-0238">DNA-binding</keyword>
<gene>
    <name evidence="5" type="ORF">RND15_45805</name>
</gene>
<keyword evidence="6" id="KW-1185">Reference proteome</keyword>
<evidence type="ECO:0000256" key="1">
    <source>
        <dbReference type="ARBA" id="ARBA00023015"/>
    </source>
</evidence>
<dbReference type="InterPro" id="IPR035418">
    <property type="entry name" value="AraC-bd_2"/>
</dbReference>
<accession>A0ABU2XWD3</accession>
<reference evidence="5" key="1">
    <citation type="submission" date="2024-05" db="EMBL/GenBank/DDBJ databases">
        <title>30 novel species of actinomycetes from the DSMZ collection.</title>
        <authorList>
            <person name="Nouioui I."/>
        </authorList>
    </citation>
    <scope>NUCLEOTIDE SEQUENCE</scope>
    <source>
        <strain evidence="5">DSM 41529</strain>
    </source>
</reference>
<protein>
    <submittedName>
        <fullName evidence="5">AraC family transcriptional regulator</fullName>
    </submittedName>
</protein>
<evidence type="ECO:0000256" key="3">
    <source>
        <dbReference type="ARBA" id="ARBA00023163"/>
    </source>
</evidence>
<sequence>MLVRTVELPPHRTWRLPGREGLPRPDMHQLLVPLRGTRLRAAWDGSASVSVAGDLYVHGVSPPQSAAFEAVDGRGRCEAVSVAFPGTLPRLPVGGIDRFPGRRIAGDRGVGPLLTGFLTQVVGHAEELRPSDAPRLGNVLLDLLSAFFAHLLESEAAPEPESARRSLTLRIGAFIQQHLHDPGLSPATIAAGHHISVSHLHRLFQEHGSTTVSSWIRRQRLEAARRDLTDPLLHTTPIHRIAARRGFTHAAVFSRAFRGAYGLPPRDYRHQSLAAPAPAS</sequence>
<proteinExistence type="predicted"/>
<name>A0ABU2XWD3_9ACTN</name>
<dbReference type="SUPFAM" id="SSF46689">
    <property type="entry name" value="Homeodomain-like"/>
    <property type="match status" value="1"/>
</dbReference>
<dbReference type="InterPro" id="IPR009057">
    <property type="entry name" value="Homeodomain-like_sf"/>
</dbReference>
<organism evidence="5 6">
    <name type="scientific">Streptomyces lonegramiae</name>
    <dbReference type="NCBI Taxonomy" id="3075524"/>
    <lineage>
        <taxon>Bacteria</taxon>
        <taxon>Bacillati</taxon>
        <taxon>Actinomycetota</taxon>
        <taxon>Actinomycetes</taxon>
        <taxon>Kitasatosporales</taxon>
        <taxon>Streptomycetaceae</taxon>
        <taxon>Streptomyces</taxon>
    </lineage>
</organism>
<evidence type="ECO:0000259" key="4">
    <source>
        <dbReference type="PROSITE" id="PS01124"/>
    </source>
</evidence>